<evidence type="ECO:0000313" key="3">
    <source>
        <dbReference type="Proteomes" id="UP000756346"/>
    </source>
</evidence>
<dbReference type="SUPFAM" id="SSF75304">
    <property type="entry name" value="Amidase signature (AS) enzymes"/>
    <property type="match status" value="1"/>
</dbReference>
<dbReference type="Pfam" id="PF01425">
    <property type="entry name" value="Amidase"/>
    <property type="match status" value="1"/>
</dbReference>
<sequence>MSVFFKDVSENNPVKKGDAEKLLADIGAEILPQDSDDYHVLLAAVHDCAEQLEAMPDYQPEPDRKQYPREDIRRPADSEQQFGAAWAHRFLIRGASSSSSSAHGTTTQPAKSSPLAGRKVCLKDCIAVADVPQFFGSDAFPAWTPSTDATVVTRVLDAGADVHGTCVCEAFCNSTSSFTSAQGTIENPHRAGYSAGGSTSGGGALVGGGVMDVAIGTDQGGSIRVPSSLCGCVGFKPTHGLVPYTGITSGDFIDDHAGPLTSSVLDTAACLDAIAGYDGIDDRSLGAAPHGSYSFHQTLQDLDTTERPLAGYKIGVLKEGFGLDISQPEVDALVRSAASKFTQLGATVEEVSIPEHLHGPLIWTIQQRIAGAAGVLGTAHGRRALYLTEFEHARLPWTADNFHKLFPSTKNTVINGLYLSRNFPGLYGKSVNIGRKIRDAYQDRLKGDGSGGGSGGGSSGAGFDLIVMPTVPVVAPRHGTRDTPRTCFAPSIGLTSNTAVFNVTGNPALSLPVGFAPARDDPSVALPVGMQIVGGLWQEEKILKAAHAWESRFDWRKISLVSNSCDASLHTIQDAEARKRVGSEKYVSDVRVAPVVATGEEVVVV</sequence>
<dbReference type="GeneID" id="70190419"/>
<dbReference type="InterPro" id="IPR036928">
    <property type="entry name" value="AS_sf"/>
</dbReference>
<protein>
    <submittedName>
        <fullName evidence="2">Amidase signature domain-containing protein</fullName>
    </submittedName>
</protein>
<dbReference type="Gene3D" id="3.90.1300.10">
    <property type="entry name" value="Amidase signature (AS) domain"/>
    <property type="match status" value="1"/>
</dbReference>
<organism evidence="2 3">
    <name type="scientific">Microdochium trichocladiopsis</name>
    <dbReference type="NCBI Taxonomy" id="1682393"/>
    <lineage>
        <taxon>Eukaryota</taxon>
        <taxon>Fungi</taxon>
        <taxon>Dikarya</taxon>
        <taxon>Ascomycota</taxon>
        <taxon>Pezizomycotina</taxon>
        <taxon>Sordariomycetes</taxon>
        <taxon>Xylariomycetidae</taxon>
        <taxon>Xylariales</taxon>
        <taxon>Microdochiaceae</taxon>
        <taxon>Microdochium</taxon>
    </lineage>
</organism>
<reference evidence="2" key="1">
    <citation type="journal article" date="2021" name="Nat. Commun.">
        <title>Genetic determinants of endophytism in the Arabidopsis root mycobiome.</title>
        <authorList>
            <person name="Mesny F."/>
            <person name="Miyauchi S."/>
            <person name="Thiergart T."/>
            <person name="Pickel B."/>
            <person name="Atanasova L."/>
            <person name="Karlsson M."/>
            <person name="Huettel B."/>
            <person name="Barry K.W."/>
            <person name="Haridas S."/>
            <person name="Chen C."/>
            <person name="Bauer D."/>
            <person name="Andreopoulos W."/>
            <person name="Pangilinan J."/>
            <person name="LaButti K."/>
            <person name="Riley R."/>
            <person name="Lipzen A."/>
            <person name="Clum A."/>
            <person name="Drula E."/>
            <person name="Henrissat B."/>
            <person name="Kohler A."/>
            <person name="Grigoriev I.V."/>
            <person name="Martin F.M."/>
            <person name="Hacquard S."/>
        </authorList>
    </citation>
    <scope>NUCLEOTIDE SEQUENCE</scope>
    <source>
        <strain evidence="2">MPI-CAGE-CH-0230</strain>
    </source>
</reference>
<dbReference type="RefSeq" id="XP_046014806.1">
    <property type="nucleotide sequence ID" value="XM_046160873.1"/>
</dbReference>
<keyword evidence="3" id="KW-1185">Reference proteome</keyword>
<dbReference type="InterPro" id="IPR023631">
    <property type="entry name" value="Amidase_dom"/>
</dbReference>
<dbReference type="AlphaFoldDB" id="A0A9P8YCV1"/>
<dbReference type="InterPro" id="IPR000120">
    <property type="entry name" value="Amidase"/>
</dbReference>
<proteinExistence type="predicted"/>
<dbReference type="PANTHER" id="PTHR11895:SF170">
    <property type="entry name" value="AMIDASE"/>
    <property type="match status" value="1"/>
</dbReference>
<evidence type="ECO:0000259" key="1">
    <source>
        <dbReference type="Pfam" id="PF01425"/>
    </source>
</evidence>
<dbReference type="PANTHER" id="PTHR11895">
    <property type="entry name" value="TRANSAMIDASE"/>
    <property type="match status" value="1"/>
</dbReference>
<dbReference type="GO" id="GO:0003824">
    <property type="term" value="F:catalytic activity"/>
    <property type="evidence" value="ECO:0007669"/>
    <property type="project" value="InterPro"/>
</dbReference>
<dbReference type="OrthoDB" id="1879366at2759"/>
<evidence type="ECO:0000313" key="2">
    <source>
        <dbReference type="EMBL" id="KAH7034713.1"/>
    </source>
</evidence>
<accession>A0A9P8YCV1</accession>
<feature type="domain" description="Amidase" evidence="1">
    <location>
        <begin position="95"/>
        <end position="543"/>
    </location>
</feature>
<name>A0A9P8YCV1_9PEZI</name>
<dbReference type="EMBL" id="JAGTJQ010000003">
    <property type="protein sequence ID" value="KAH7034713.1"/>
    <property type="molecule type" value="Genomic_DNA"/>
</dbReference>
<dbReference type="Proteomes" id="UP000756346">
    <property type="component" value="Unassembled WGS sequence"/>
</dbReference>
<comment type="caution">
    <text evidence="2">The sequence shown here is derived from an EMBL/GenBank/DDBJ whole genome shotgun (WGS) entry which is preliminary data.</text>
</comment>
<gene>
    <name evidence="2" type="ORF">B0I36DRAFT_381587</name>
</gene>